<dbReference type="AlphaFoldDB" id="A0A258HED6"/>
<reference evidence="2 3" key="1">
    <citation type="submission" date="2017-03" db="EMBL/GenBank/DDBJ databases">
        <title>Lifting the veil on microbial sulfur biogeochemistry in mining wastewaters.</title>
        <authorList>
            <person name="Kantor R.S."/>
            <person name="Colenbrander Nelson T."/>
            <person name="Marshall S."/>
            <person name="Bennett D."/>
            <person name="Apte S."/>
            <person name="Camacho D."/>
            <person name="Thomas B.C."/>
            <person name="Warren L.A."/>
            <person name="Banfield J.F."/>
        </authorList>
    </citation>
    <scope>NUCLEOTIDE SEQUENCE [LARGE SCALE GENOMIC DNA]</scope>
    <source>
        <strain evidence="2">32-68-21</strain>
    </source>
</reference>
<organism evidence="2 3">
    <name type="scientific">Brevundimonas subvibrioides</name>
    <dbReference type="NCBI Taxonomy" id="74313"/>
    <lineage>
        <taxon>Bacteria</taxon>
        <taxon>Pseudomonadati</taxon>
        <taxon>Pseudomonadota</taxon>
        <taxon>Alphaproteobacteria</taxon>
        <taxon>Caulobacterales</taxon>
        <taxon>Caulobacteraceae</taxon>
        <taxon>Brevundimonas</taxon>
    </lineage>
</organism>
<evidence type="ECO:0000313" key="2">
    <source>
        <dbReference type="EMBL" id="OYX55375.1"/>
    </source>
</evidence>
<dbReference type="InterPro" id="IPR029058">
    <property type="entry name" value="AB_hydrolase_fold"/>
</dbReference>
<dbReference type="PANTHER" id="PTHR43798">
    <property type="entry name" value="MONOACYLGLYCEROL LIPASE"/>
    <property type="match status" value="1"/>
</dbReference>
<dbReference type="PANTHER" id="PTHR43798:SF33">
    <property type="entry name" value="HYDROLASE, PUTATIVE (AFU_ORTHOLOGUE AFUA_2G14860)-RELATED"/>
    <property type="match status" value="1"/>
</dbReference>
<sequence>MDAARLSPPRRMTVPIANRWGDGDMSLLDFGDPRRPVDLIFCHANGFNAATYRSILAPLTASLRILAPDLRGHGATTLPLPTGRKGWQDHRDDLVSLLDSLDGPPVVMAGHSMGATSAILATAERPGKVSQVVALDPVVWKRWMVAALQLPLLNRLPGHIPLVKGALRRRARFDSREQALAAYRGRGAFKGWSDIMVIDYLGAGLTEDGDGFGLACPPAWEASNYCAQGHDPWKAMRDCGRPIRILKAEIHSTCAVEAAPRGLPLVSVETVAGGTHFFPMLRPDIARDALFDAAV</sequence>
<feature type="domain" description="AB hydrolase-1" evidence="1">
    <location>
        <begin position="39"/>
        <end position="284"/>
    </location>
</feature>
<dbReference type="GO" id="GO:0016020">
    <property type="term" value="C:membrane"/>
    <property type="evidence" value="ECO:0007669"/>
    <property type="project" value="TreeGrafter"/>
</dbReference>
<dbReference type="EMBL" id="NCEQ01000014">
    <property type="protein sequence ID" value="OYX55375.1"/>
    <property type="molecule type" value="Genomic_DNA"/>
</dbReference>
<dbReference type="InterPro" id="IPR000073">
    <property type="entry name" value="AB_hydrolase_1"/>
</dbReference>
<proteinExistence type="predicted"/>
<keyword evidence="2" id="KW-0378">Hydrolase</keyword>
<dbReference type="GO" id="GO:0016787">
    <property type="term" value="F:hydrolase activity"/>
    <property type="evidence" value="ECO:0007669"/>
    <property type="project" value="UniProtKB-KW"/>
</dbReference>
<dbReference type="Gene3D" id="3.40.50.1820">
    <property type="entry name" value="alpha/beta hydrolase"/>
    <property type="match status" value="1"/>
</dbReference>
<dbReference type="Proteomes" id="UP000216147">
    <property type="component" value="Unassembled WGS sequence"/>
</dbReference>
<name>A0A258HED6_9CAUL</name>
<comment type="caution">
    <text evidence="2">The sequence shown here is derived from an EMBL/GenBank/DDBJ whole genome shotgun (WGS) entry which is preliminary data.</text>
</comment>
<dbReference type="InterPro" id="IPR050266">
    <property type="entry name" value="AB_hydrolase_sf"/>
</dbReference>
<gene>
    <name evidence="2" type="ORF">B7Y86_13700</name>
</gene>
<accession>A0A258HED6</accession>
<evidence type="ECO:0000313" key="3">
    <source>
        <dbReference type="Proteomes" id="UP000216147"/>
    </source>
</evidence>
<dbReference type="Pfam" id="PF12697">
    <property type="entry name" value="Abhydrolase_6"/>
    <property type="match status" value="1"/>
</dbReference>
<protein>
    <submittedName>
        <fullName evidence="2">Alpha/beta hydrolase</fullName>
    </submittedName>
</protein>
<evidence type="ECO:0000259" key="1">
    <source>
        <dbReference type="Pfam" id="PF12697"/>
    </source>
</evidence>
<dbReference type="SUPFAM" id="SSF53474">
    <property type="entry name" value="alpha/beta-Hydrolases"/>
    <property type="match status" value="1"/>
</dbReference>